<accession>A0ABT9ZD85</accession>
<evidence type="ECO:0000313" key="2">
    <source>
        <dbReference type="Proteomes" id="UP001234495"/>
    </source>
</evidence>
<sequence length="250" mass="28540">MSKIQKLTPIEAAEHFINKHHPNCQAALLAGSVIRGEATETSDLDIIVFDKDIHSSYRESLVDFGWAIEVFVHNVTSYKQIFESDYKRARPSMPRMVSEGVILKDEDIISSIKKEATELLKKGPEEWSKETINIKRYFITDALDDFIGCTNREEDIFIANTLTQLLSEFVLRTNRQWIGASKWVIRSLRTYDEDFANQFVEAFDTFYRTSNKDQIVKLTETILQPHGGKLFAGFTIGKQGDGSFASKSIQ</sequence>
<reference evidence="1 2" key="1">
    <citation type="submission" date="2023-07" db="EMBL/GenBank/DDBJ databases">
        <title>Genomic Encyclopedia of Type Strains, Phase IV (KMG-IV): sequencing the most valuable type-strain genomes for metagenomic binning, comparative biology and taxonomic classification.</title>
        <authorList>
            <person name="Goeker M."/>
        </authorList>
    </citation>
    <scope>NUCLEOTIDE SEQUENCE [LARGE SCALE GENOMIC DNA]</scope>
    <source>
        <strain evidence="1 2">DSM 29005</strain>
    </source>
</reference>
<dbReference type="Gene3D" id="3.30.460.10">
    <property type="entry name" value="Beta Polymerase, domain 2"/>
    <property type="match status" value="1"/>
</dbReference>
<proteinExistence type="predicted"/>
<dbReference type="SUPFAM" id="SSF81301">
    <property type="entry name" value="Nucleotidyltransferase"/>
    <property type="match status" value="1"/>
</dbReference>
<dbReference type="CDD" id="cd05403">
    <property type="entry name" value="NT_KNTase_like"/>
    <property type="match status" value="1"/>
</dbReference>
<organism evidence="1 2">
    <name type="scientific">Metabacillus malikii</name>
    <dbReference type="NCBI Taxonomy" id="1504265"/>
    <lineage>
        <taxon>Bacteria</taxon>
        <taxon>Bacillati</taxon>
        <taxon>Bacillota</taxon>
        <taxon>Bacilli</taxon>
        <taxon>Bacillales</taxon>
        <taxon>Bacillaceae</taxon>
        <taxon>Metabacillus</taxon>
    </lineage>
</organism>
<dbReference type="InterPro" id="IPR043519">
    <property type="entry name" value="NT_sf"/>
</dbReference>
<protein>
    <submittedName>
        <fullName evidence="1">Nucleotidyltransferase</fullName>
    </submittedName>
</protein>
<dbReference type="EMBL" id="JAUSUD010000004">
    <property type="protein sequence ID" value="MDQ0230204.1"/>
    <property type="molecule type" value="Genomic_DNA"/>
</dbReference>
<name>A0ABT9ZD85_9BACI</name>
<gene>
    <name evidence="1" type="ORF">J2S19_001456</name>
</gene>
<dbReference type="Proteomes" id="UP001234495">
    <property type="component" value="Unassembled WGS sequence"/>
</dbReference>
<evidence type="ECO:0000313" key="1">
    <source>
        <dbReference type="EMBL" id="MDQ0230204.1"/>
    </source>
</evidence>
<keyword evidence="2" id="KW-1185">Reference proteome</keyword>
<dbReference type="RefSeq" id="WP_307339133.1">
    <property type="nucleotide sequence ID" value="NZ_JAUSUD010000004.1"/>
</dbReference>
<comment type="caution">
    <text evidence="1">The sequence shown here is derived from an EMBL/GenBank/DDBJ whole genome shotgun (WGS) entry which is preliminary data.</text>
</comment>